<dbReference type="AlphaFoldDB" id="A0AAW2REH1"/>
<evidence type="ECO:0000313" key="2">
    <source>
        <dbReference type="EMBL" id="KAL0378572.1"/>
    </source>
</evidence>
<reference evidence="2" key="1">
    <citation type="submission" date="2020-06" db="EMBL/GenBank/DDBJ databases">
        <authorList>
            <person name="Li T."/>
            <person name="Hu X."/>
            <person name="Zhang T."/>
            <person name="Song X."/>
            <person name="Zhang H."/>
            <person name="Dai N."/>
            <person name="Sheng W."/>
            <person name="Hou X."/>
            <person name="Wei L."/>
        </authorList>
    </citation>
    <scope>NUCLEOTIDE SEQUENCE</scope>
    <source>
        <strain evidence="2">G02</strain>
        <tissue evidence="2">Leaf</tissue>
    </source>
</reference>
<sequence length="267" mass="29714">MNPLKSKGKRWFSIGTYPIEVLCYSTGWGKIPGSYIIVVANPAIKPPYFRLLILVLRTPCSCADAAFGRALSLKCTRFHHRQLIVERKVCDLRKRLADSSAREQELEAHQASLEAKVKELEEQLARSTSEVAKVKEDAFAQGREEGFSADEAASKIVVMTQGREEFLLSAKYETSIATSRLQGARDFLKSSAFNVAIEIKAANFVNDGFEKCKSQITKLQGFANGFDPSLLDPSLDDNLEPYPEVPEDEPLPDEFDALIADIENMTC</sequence>
<accession>A0AAW2REH1</accession>
<dbReference type="EMBL" id="JACGWJ010000013">
    <property type="protein sequence ID" value="KAL0378572.1"/>
    <property type="molecule type" value="Genomic_DNA"/>
</dbReference>
<keyword evidence="1" id="KW-0175">Coiled coil</keyword>
<reference evidence="2" key="2">
    <citation type="journal article" date="2024" name="Plant">
        <title>Genomic evolution and insights into agronomic trait innovations of Sesamum species.</title>
        <authorList>
            <person name="Miao H."/>
            <person name="Wang L."/>
            <person name="Qu L."/>
            <person name="Liu H."/>
            <person name="Sun Y."/>
            <person name="Le M."/>
            <person name="Wang Q."/>
            <person name="Wei S."/>
            <person name="Zheng Y."/>
            <person name="Lin W."/>
            <person name="Duan Y."/>
            <person name="Cao H."/>
            <person name="Xiong S."/>
            <person name="Wang X."/>
            <person name="Wei L."/>
            <person name="Li C."/>
            <person name="Ma Q."/>
            <person name="Ju M."/>
            <person name="Zhao R."/>
            <person name="Li G."/>
            <person name="Mu C."/>
            <person name="Tian Q."/>
            <person name="Mei H."/>
            <person name="Zhang T."/>
            <person name="Gao T."/>
            <person name="Zhang H."/>
        </authorList>
    </citation>
    <scope>NUCLEOTIDE SEQUENCE</scope>
    <source>
        <strain evidence="2">G02</strain>
    </source>
</reference>
<comment type="caution">
    <text evidence="2">The sequence shown here is derived from an EMBL/GenBank/DDBJ whole genome shotgun (WGS) entry which is preliminary data.</text>
</comment>
<proteinExistence type="predicted"/>
<evidence type="ECO:0000256" key="1">
    <source>
        <dbReference type="SAM" id="Coils"/>
    </source>
</evidence>
<name>A0AAW2REH1_SESRA</name>
<feature type="coiled-coil region" evidence="1">
    <location>
        <begin position="103"/>
        <end position="137"/>
    </location>
</feature>
<organism evidence="2">
    <name type="scientific">Sesamum radiatum</name>
    <name type="common">Black benniseed</name>
    <dbReference type="NCBI Taxonomy" id="300843"/>
    <lineage>
        <taxon>Eukaryota</taxon>
        <taxon>Viridiplantae</taxon>
        <taxon>Streptophyta</taxon>
        <taxon>Embryophyta</taxon>
        <taxon>Tracheophyta</taxon>
        <taxon>Spermatophyta</taxon>
        <taxon>Magnoliopsida</taxon>
        <taxon>eudicotyledons</taxon>
        <taxon>Gunneridae</taxon>
        <taxon>Pentapetalae</taxon>
        <taxon>asterids</taxon>
        <taxon>lamiids</taxon>
        <taxon>Lamiales</taxon>
        <taxon>Pedaliaceae</taxon>
        <taxon>Sesamum</taxon>
    </lineage>
</organism>
<protein>
    <submittedName>
        <fullName evidence="2">Uncharacterized protein</fullName>
    </submittedName>
</protein>
<gene>
    <name evidence="2" type="ORF">Sradi_3162700</name>
</gene>